<organism evidence="1 2">
    <name type="scientific">Halosegnis marinus</name>
    <dbReference type="NCBI Taxonomy" id="3034023"/>
    <lineage>
        <taxon>Archaea</taxon>
        <taxon>Methanobacteriati</taxon>
        <taxon>Methanobacteriota</taxon>
        <taxon>Stenosarchaea group</taxon>
        <taxon>Halobacteria</taxon>
        <taxon>Halobacteriales</taxon>
        <taxon>Natronomonadaceae</taxon>
        <taxon>Halosegnis</taxon>
    </lineage>
</organism>
<dbReference type="EMBL" id="JBHTAP010000001">
    <property type="protein sequence ID" value="MFC7235475.1"/>
    <property type="molecule type" value="Genomic_DNA"/>
</dbReference>
<evidence type="ECO:0000313" key="1">
    <source>
        <dbReference type="EMBL" id="MFC7235475.1"/>
    </source>
</evidence>
<dbReference type="Proteomes" id="UP001596398">
    <property type="component" value="Unassembled WGS sequence"/>
</dbReference>
<evidence type="ECO:0000313" key="2">
    <source>
        <dbReference type="Proteomes" id="UP001596398"/>
    </source>
</evidence>
<dbReference type="InterPro" id="IPR055538">
    <property type="entry name" value="DUF7114"/>
</dbReference>
<protein>
    <recommendedName>
        <fullName evidence="3">DUF4194 domain-containing protein</fullName>
    </recommendedName>
</protein>
<name>A0ABD5ZQ86_9EURY</name>
<dbReference type="Pfam" id="PF23426">
    <property type="entry name" value="DUF7114"/>
    <property type="match status" value="1"/>
</dbReference>
<dbReference type="GeneID" id="79267170"/>
<proteinExistence type="predicted"/>
<dbReference type="RefSeq" id="WP_276233606.1">
    <property type="nucleotide sequence ID" value="NZ_CP119802.1"/>
</dbReference>
<accession>A0ABD5ZQ86</accession>
<evidence type="ECO:0008006" key="3">
    <source>
        <dbReference type="Google" id="ProtNLM"/>
    </source>
</evidence>
<gene>
    <name evidence="1" type="ORF">ACFQJ4_09140</name>
</gene>
<comment type="caution">
    <text evidence="1">The sequence shown here is derived from an EMBL/GenBank/DDBJ whole genome shotgun (WGS) entry which is preliminary data.</text>
</comment>
<sequence>MDYAAAVRGAAGDAVADIVPEEFRDDIEAFLADGSPVPGVLTLLAAESAGADPAALTERAVGVQLIYDGLRLTRRLANDDPWDGGDAPREARERANVDILAADVLVSRGFFLLARTDAATEAVEVVRAFGRDQTERRDADDPAALDDELEVDVLTLALVAGTTAAGETPGDTGPLAREFAGRYDDGFPEPATLFDDGARTRIAGVTGGGRPLNRND</sequence>
<dbReference type="AlphaFoldDB" id="A0ABD5ZQ86"/>
<keyword evidence="2" id="KW-1185">Reference proteome</keyword>
<reference evidence="1 2" key="1">
    <citation type="journal article" date="2019" name="Int. J. Syst. Evol. Microbiol.">
        <title>The Global Catalogue of Microorganisms (GCM) 10K type strain sequencing project: providing services to taxonomists for standard genome sequencing and annotation.</title>
        <authorList>
            <consortium name="The Broad Institute Genomics Platform"/>
            <consortium name="The Broad Institute Genome Sequencing Center for Infectious Disease"/>
            <person name="Wu L."/>
            <person name="Ma J."/>
        </authorList>
    </citation>
    <scope>NUCLEOTIDE SEQUENCE [LARGE SCALE GENOMIC DNA]</scope>
    <source>
        <strain evidence="1 2">DT85</strain>
    </source>
</reference>